<dbReference type="Gene3D" id="3.30.1360.120">
    <property type="entry name" value="Probable tRNA modification gtpase trme, domain 1"/>
    <property type="match status" value="1"/>
</dbReference>
<protein>
    <submittedName>
        <fullName evidence="1">Sarcosine oxidase gamma subunit</fullName>
        <ecNumber evidence="1">1.5.3.1</ecNumber>
    </submittedName>
</protein>
<dbReference type="EMBL" id="CADCTH010000288">
    <property type="protein sequence ID" value="CAA9254728.1"/>
    <property type="molecule type" value="Genomic_DNA"/>
</dbReference>
<name>A0A6J4INP0_9PSEU</name>
<dbReference type="Gene3D" id="3.30.70.1520">
    <property type="entry name" value="Heterotetrameric sarcosine oxidase"/>
    <property type="match status" value="1"/>
</dbReference>
<proteinExistence type="predicted"/>
<dbReference type="InterPro" id="IPR027266">
    <property type="entry name" value="TrmE/GcvT-like"/>
</dbReference>
<gene>
    <name evidence="1" type="ORF">AVDCRST_MAG54-2174</name>
</gene>
<dbReference type="InterPro" id="IPR007375">
    <property type="entry name" value="SoxG"/>
</dbReference>
<sequence>MAEIQTATLTARHPLEGYRDLLEALSAELAPALALELGGLVAAVDLRVDPAGGGPAAVEQVVGGPLPTRPDTWTALPAGQALRLGPDEWLLTSAAAQPEDWEFAVDEAAAAHGGMAVDVSAQRTALRLRGGAARELLTTGCALDLRPRSFPHGRCAQTLFGQAAVVLVAHGGDDLQVLVRPSFAAHVVDRLVDAATEYRPDPSPESGPASWETP</sequence>
<evidence type="ECO:0000313" key="1">
    <source>
        <dbReference type="EMBL" id="CAA9254728.1"/>
    </source>
</evidence>
<dbReference type="GO" id="GO:0008115">
    <property type="term" value="F:sarcosine oxidase activity"/>
    <property type="evidence" value="ECO:0007669"/>
    <property type="project" value="UniProtKB-EC"/>
</dbReference>
<reference evidence="1" key="1">
    <citation type="submission" date="2020-02" db="EMBL/GenBank/DDBJ databases">
        <authorList>
            <person name="Meier V. D."/>
        </authorList>
    </citation>
    <scope>NUCLEOTIDE SEQUENCE</scope>
    <source>
        <strain evidence="1">AVDCRST_MAG54</strain>
    </source>
</reference>
<dbReference type="Pfam" id="PF04268">
    <property type="entry name" value="SoxG"/>
    <property type="match status" value="1"/>
</dbReference>
<accession>A0A6J4INP0</accession>
<organism evidence="1">
    <name type="scientific">uncultured Actinomycetospora sp</name>
    <dbReference type="NCBI Taxonomy" id="1135996"/>
    <lineage>
        <taxon>Bacteria</taxon>
        <taxon>Bacillati</taxon>
        <taxon>Actinomycetota</taxon>
        <taxon>Actinomycetes</taxon>
        <taxon>Pseudonocardiales</taxon>
        <taxon>Pseudonocardiaceae</taxon>
        <taxon>Actinomycetospora</taxon>
        <taxon>environmental samples</taxon>
    </lineage>
</organism>
<dbReference type="SUPFAM" id="SSF103025">
    <property type="entry name" value="Folate-binding domain"/>
    <property type="match status" value="1"/>
</dbReference>
<keyword evidence="1" id="KW-0560">Oxidoreductase</keyword>
<dbReference type="EC" id="1.5.3.1" evidence="1"/>
<dbReference type="AlphaFoldDB" id="A0A6J4INP0"/>